<proteinExistence type="predicted"/>
<evidence type="ECO:0000256" key="1">
    <source>
        <dbReference type="SAM" id="MobiDB-lite"/>
    </source>
</evidence>
<feature type="compositionally biased region" description="Pro residues" evidence="1">
    <location>
        <begin position="1"/>
        <end position="10"/>
    </location>
</feature>
<name>A0A5C1ED87_9RHOO</name>
<feature type="transmembrane region" description="Helical" evidence="2">
    <location>
        <begin position="370"/>
        <end position="392"/>
    </location>
</feature>
<accession>A0A5C1ED87</accession>
<dbReference type="KEGG" id="otr:OTERR_26610"/>
<reference evidence="3 4" key="1">
    <citation type="submission" date="2017-07" db="EMBL/GenBank/DDBJ databases">
        <title>Complete genome sequence of Oryzomicrobium terrae TPP412.</title>
        <authorList>
            <person name="Chiu L.-W."/>
            <person name="Lo K.-J."/>
            <person name="Tsai Y.-M."/>
            <person name="Lin S.-S."/>
            <person name="Kuo C.-H."/>
            <person name="Liu C.-T."/>
        </authorList>
    </citation>
    <scope>NUCLEOTIDE SEQUENCE [LARGE SCALE GENOMIC DNA]</scope>
    <source>
        <strain evidence="3 4">TPP412</strain>
    </source>
</reference>
<dbReference type="EMBL" id="CP022579">
    <property type="protein sequence ID" value="QEL66137.1"/>
    <property type="molecule type" value="Genomic_DNA"/>
</dbReference>
<dbReference type="Gene3D" id="3.40.190.10">
    <property type="entry name" value="Periplasmic binding protein-like II"/>
    <property type="match status" value="2"/>
</dbReference>
<keyword evidence="2" id="KW-1133">Transmembrane helix</keyword>
<dbReference type="Proteomes" id="UP000323671">
    <property type="component" value="Chromosome"/>
</dbReference>
<evidence type="ECO:0000313" key="4">
    <source>
        <dbReference type="Proteomes" id="UP000323671"/>
    </source>
</evidence>
<dbReference type="PANTHER" id="PTHR42941">
    <property type="entry name" value="SLL1037 PROTEIN"/>
    <property type="match status" value="1"/>
</dbReference>
<dbReference type="SUPFAM" id="SSF53850">
    <property type="entry name" value="Periplasmic binding protein-like II"/>
    <property type="match status" value="1"/>
</dbReference>
<dbReference type="RefSeq" id="WP_149426099.1">
    <property type="nucleotide sequence ID" value="NZ_CP022579.1"/>
</dbReference>
<dbReference type="PANTHER" id="PTHR42941:SF1">
    <property type="entry name" value="SLL1037 PROTEIN"/>
    <property type="match status" value="1"/>
</dbReference>
<feature type="compositionally biased region" description="Low complexity" evidence="1">
    <location>
        <begin position="14"/>
        <end position="23"/>
    </location>
</feature>
<feature type="transmembrane region" description="Helical" evidence="2">
    <location>
        <begin position="41"/>
        <end position="63"/>
    </location>
</feature>
<sequence>MPPASAPPPEPSRDAAPAADPGPVTAEPPRRFAFLATWRDLIATFWPWVLLVLAGFAIAFQYVKPAPPRHVVFAAGAESGAYYGFAKRYAAILARNGISVEVQTSNGSADNLARLLNPDDPAKIAFVQGGIQPAPGNVTAEEPLPLHSLGAMYYEPLWVFYRPAAFPAGPVARLTQLAGKRLAIGGEGSGVRLLATQLLDANRVEARLSDLTGLKAAEALTQGRIDAAFLIAGPEAPAVQALLHSPGVALMSFAQADAYTRRFPFLSRIVLPRGAVDLVRDYPADDVVLLAPTANLVIHEDLHPALAGLFLEAASEVHREAGFFQRRGDFPAVKEQTFPLAPQAERYYKSGPPLLQRYLPFWAAVLADRLLVLLIPLLALLLPVFRLAPALYTWRVRSRVFRLYGELKFLESDIRNRFDPAQLASYRERLARIEEQAFRRRLPLAFLDLQYTLRTHIALVRADLDARGREAAP</sequence>
<dbReference type="InterPro" id="IPR011852">
    <property type="entry name" value="TRAP_TAXI"/>
</dbReference>
<protein>
    <recommendedName>
        <fullName evidence="5">TRAP transporter solute receptor, TAXI family</fullName>
    </recommendedName>
</protein>
<gene>
    <name evidence="3" type="ORF">OTERR_26610</name>
</gene>
<feature type="region of interest" description="Disordered" evidence="1">
    <location>
        <begin position="1"/>
        <end position="24"/>
    </location>
</feature>
<dbReference type="AlphaFoldDB" id="A0A5C1ED87"/>
<keyword evidence="4" id="KW-1185">Reference proteome</keyword>
<dbReference type="Pfam" id="PF16868">
    <property type="entry name" value="NMT1_3"/>
    <property type="match status" value="1"/>
</dbReference>
<evidence type="ECO:0000256" key="2">
    <source>
        <dbReference type="SAM" id="Phobius"/>
    </source>
</evidence>
<evidence type="ECO:0008006" key="5">
    <source>
        <dbReference type="Google" id="ProtNLM"/>
    </source>
</evidence>
<evidence type="ECO:0000313" key="3">
    <source>
        <dbReference type="EMBL" id="QEL66137.1"/>
    </source>
</evidence>
<keyword evidence="2" id="KW-0472">Membrane</keyword>
<organism evidence="3 4">
    <name type="scientific">Oryzomicrobium terrae</name>
    <dbReference type="NCBI Taxonomy" id="1735038"/>
    <lineage>
        <taxon>Bacteria</taxon>
        <taxon>Pseudomonadati</taxon>
        <taxon>Pseudomonadota</taxon>
        <taxon>Betaproteobacteria</taxon>
        <taxon>Rhodocyclales</taxon>
        <taxon>Rhodocyclaceae</taxon>
        <taxon>Oryzomicrobium</taxon>
    </lineage>
</organism>
<keyword evidence="2" id="KW-0812">Transmembrane</keyword>